<sequence length="295" mass="33581">MPQKGLIYRVLIASPSDCVKERSSIPEIIYSWNSSHSFHTGVILEPVMWESHVIPDLGGRPQEVINKQIVDSCDFLIGAFWTRIGTVTGDHISGTAEEIDRIRTQGKKTLLYFSSAPVVPDSIDPDQYKELQNYKKAIRDQGITFDYADIGQFREMLQKHISSLMASLTKEIGDISNQGDRESKSEIQMFKSQFDSFIRKLNAEWASERNSEPHNIEDAKYILSSAVDELLHFQSQIVSDPNNEIIPFFQECVKDLKVLQRHRLYMDGGKSFTEFWVKGDAAIMKLQKISDVLAS</sequence>
<keyword evidence="2" id="KW-1185">Reference proteome</keyword>
<reference evidence="1 2" key="1">
    <citation type="submission" date="2018-05" db="EMBL/GenBank/DDBJ databases">
        <title>Vibrio limimaris sp. nov., isolated from marine sediment.</title>
        <authorList>
            <person name="Li C.-M."/>
        </authorList>
    </citation>
    <scope>NUCLEOTIDE SEQUENCE [LARGE SCALE GENOMIC DNA]</scope>
    <source>
        <strain evidence="1 2">E4404</strain>
    </source>
</reference>
<dbReference type="RefSeq" id="WP_109319851.1">
    <property type="nucleotide sequence ID" value="NZ_QFWT01000005.1"/>
</dbReference>
<evidence type="ECO:0008006" key="3">
    <source>
        <dbReference type="Google" id="ProtNLM"/>
    </source>
</evidence>
<organism evidence="1 2">
    <name type="scientific">Vibrio albus</name>
    <dbReference type="NCBI Taxonomy" id="2200953"/>
    <lineage>
        <taxon>Bacteria</taxon>
        <taxon>Pseudomonadati</taxon>
        <taxon>Pseudomonadota</taxon>
        <taxon>Gammaproteobacteria</taxon>
        <taxon>Vibrionales</taxon>
        <taxon>Vibrionaceae</taxon>
        <taxon>Vibrio</taxon>
    </lineage>
</organism>
<proteinExistence type="predicted"/>
<evidence type="ECO:0000313" key="2">
    <source>
        <dbReference type="Proteomes" id="UP000245362"/>
    </source>
</evidence>
<dbReference type="OrthoDB" id="9784936at2"/>
<evidence type="ECO:0000313" key="1">
    <source>
        <dbReference type="EMBL" id="PWI33267.1"/>
    </source>
</evidence>
<dbReference type="EMBL" id="QFWT01000005">
    <property type="protein sequence ID" value="PWI33267.1"/>
    <property type="molecule type" value="Genomic_DNA"/>
</dbReference>
<name>A0A2U3B915_9VIBR</name>
<dbReference type="Proteomes" id="UP000245362">
    <property type="component" value="Unassembled WGS sequence"/>
</dbReference>
<comment type="caution">
    <text evidence="1">The sequence shown here is derived from an EMBL/GenBank/DDBJ whole genome shotgun (WGS) entry which is preliminary data.</text>
</comment>
<gene>
    <name evidence="1" type="ORF">DI392_10435</name>
</gene>
<dbReference type="AlphaFoldDB" id="A0A2U3B915"/>
<accession>A0A2U3B915</accession>
<protein>
    <recommendedName>
        <fullName evidence="3">DUF4062 domain-containing protein</fullName>
    </recommendedName>
</protein>